<evidence type="ECO:0000256" key="1">
    <source>
        <dbReference type="ARBA" id="ARBA00035112"/>
    </source>
</evidence>
<dbReference type="Pfam" id="PF11807">
    <property type="entry name" value="UstYa"/>
    <property type="match status" value="1"/>
</dbReference>
<sequence length="131" mass="14848">MALGIENGGIHQTLPGFHTSELSSKSKTMTFSENPQYKNLSREFDHLWDELLTPNGGFIMKKDEEDAVHQYGLSMFHQLHCLAMIRTALQEALSLKDSLSKMPAHSRHEHSAQQLTDDFGDDDLTEPDYTL</sequence>
<name>G9MZU4_HYPVG</name>
<dbReference type="eggNOG" id="ENOG502RCP2">
    <property type="taxonomic scope" value="Eukaryota"/>
</dbReference>
<dbReference type="InParanoid" id="G9MZU4"/>
<dbReference type="HOGENOM" id="CLU_1927916_0_0_1"/>
<protein>
    <submittedName>
        <fullName evidence="3">Uncharacterized protein</fullName>
    </submittedName>
</protein>
<proteinExistence type="inferred from homology"/>
<dbReference type="OrthoDB" id="4883724at2759"/>
<evidence type="ECO:0000313" key="4">
    <source>
        <dbReference type="Proteomes" id="UP000007115"/>
    </source>
</evidence>
<dbReference type="STRING" id="413071.G9MZU4"/>
<evidence type="ECO:0000313" key="3">
    <source>
        <dbReference type="EMBL" id="EHK20150.1"/>
    </source>
</evidence>
<comment type="similarity">
    <text evidence="1">Belongs to the ustYa family.</text>
</comment>
<dbReference type="GO" id="GO:0043386">
    <property type="term" value="P:mycotoxin biosynthetic process"/>
    <property type="evidence" value="ECO:0007669"/>
    <property type="project" value="InterPro"/>
</dbReference>
<dbReference type="VEuPathDB" id="FungiDB:TRIVIDRAFT_224319"/>
<feature type="region of interest" description="Disordered" evidence="2">
    <location>
        <begin position="98"/>
        <end position="123"/>
    </location>
</feature>
<keyword evidence="4" id="KW-1185">Reference proteome</keyword>
<gene>
    <name evidence="3" type="ORF">TRIVIDRAFT_224319</name>
</gene>
<reference evidence="3 4" key="1">
    <citation type="journal article" date="2011" name="Genome Biol.">
        <title>Comparative genome sequence analysis underscores mycoparasitism as the ancestral life style of Trichoderma.</title>
        <authorList>
            <person name="Kubicek C.P."/>
            <person name="Herrera-Estrella A."/>
            <person name="Seidl-Seiboth V."/>
            <person name="Martinez D.A."/>
            <person name="Druzhinina I.S."/>
            <person name="Thon M."/>
            <person name="Zeilinger S."/>
            <person name="Casas-Flores S."/>
            <person name="Horwitz B.A."/>
            <person name="Mukherjee P.K."/>
            <person name="Mukherjee M."/>
            <person name="Kredics L."/>
            <person name="Alcaraz L.D."/>
            <person name="Aerts A."/>
            <person name="Antal Z."/>
            <person name="Atanasova L."/>
            <person name="Cervantes-Badillo M.G."/>
            <person name="Challacombe J."/>
            <person name="Chertkov O."/>
            <person name="McCluskey K."/>
            <person name="Coulpier F."/>
            <person name="Deshpande N."/>
            <person name="von Doehren H."/>
            <person name="Ebbole D.J."/>
            <person name="Esquivel-Naranjo E.U."/>
            <person name="Fekete E."/>
            <person name="Flipphi M."/>
            <person name="Glaser F."/>
            <person name="Gomez-Rodriguez E.Y."/>
            <person name="Gruber S."/>
            <person name="Han C."/>
            <person name="Henrissat B."/>
            <person name="Hermosa R."/>
            <person name="Hernandez-Onate M."/>
            <person name="Karaffa L."/>
            <person name="Kosti I."/>
            <person name="Le Crom S."/>
            <person name="Lindquist E."/>
            <person name="Lucas S."/>
            <person name="Luebeck M."/>
            <person name="Luebeck P.S."/>
            <person name="Margeot A."/>
            <person name="Metz B."/>
            <person name="Misra M."/>
            <person name="Nevalainen H."/>
            <person name="Omann M."/>
            <person name="Packer N."/>
            <person name="Perrone G."/>
            <person name="Uresti-Rivera E.E."/>
            <person name="Salamov A."/>
            <person name="Schmoll M."/>
            <person name="Seiboth B."/>
            <person name="Shapiro H."/>
            <person name="Sukno S."/>
            <person name="Tamayo-Ramos J.A."/>
            <person name="Tisch D."/>
            <person name="Wiest A."/>
            <person name="Wilkinson H.H."/>
            <person name="Zhang M."/>
            <person name="Coutinho P.M."/>
            <person name="Kenerley C.M."/>
            <person name="Monte E."/>
            <person name="Baker S.E."/>
            <person name="Grigoriev I.V."/>
        </authorList>
    </citation>
    <scope>NUCLEOTIDE SEQUENCE [LARGE SCALE GENOMIC DNA]</scope>
    <source>
        <strain evidence="4">Gv29-8 / FGSC 10586</strain>
    </source>
</reference>
<dbReference type="RefSeq" id="XP_013954343.1">
    <property type="nucleotide sequence ID" value="XM_014098868.1"/>
</dbReference>
<evidence type="ECO:0000256" key="2">
    <source>
        <dbReference type="SAM" id="MobiDB-lite"/>
    </source>
</evidence>
<dbReference type="AlphaFoldDB" id="G9MZU4"/>
<dbReference type="GeneID" id="25791852"/>
<dbReference type="InterPro" id="IPR021765">
    <property type="entry name" value="UstYa-like"/>
</dbReference>
<dbReference type="Proteomes" id="UP000007115">
    <property type="component" value="Unassembled WGS sequence"/>
</dbReference>
<comment type="caution">
    <text evidence="3">The sequence shown here is derived from an EMBL/GenBank/DDBJ whole genome shotgun (WGS) entry which is preliminary data.</text>
</comment>
<accession>G9MZU4</accession>
<organism evidence="3 4">
    <name type="scientific">Hypocrea virens (strain Gv29-8 / FGSC 10586)</name>
    <name type="common">Gliocladium virens</name>
    <name type="synonym">Trichoderma virens</name>
    <dbReference type="NCBI Taxonomy" id="413071"/>
    <lineage>
        <taxon>Eukaryota</taxon>
        <taxon>Fungi</taxon>
        <taxon>Dikarya</taxon>
        <taxon>Ascomycota</taxon>
        <taxon>Pezizomycotina</taxon>
        <taxon>Sordariomycetes</taxon>
        <taxon>Hypocreomycetidae</taxon>
        <taxon>Hypocreales</taxon>
        <taxon>Hypocreaceae</taxon>
        <taxon>Trichoderma</taxon>
    </lineage>
</organism>
<dbReference type="EMBL" id="ABDF02000081">
    <property type="protein sequence ID" value="EHK20150.1"/>
    <property type="molecule type" value="Genomic_DNA"/>
</dbReference>